<dbReference type="GO" id="GO:0016226">
    <property type="term" value="P:iron-sulfur cluster assembly"/>
    <property type="evidence" value="ECO:0007669"/>
    <property type="project" value="InterPro"/>
</dbReference>
<evidence type="ECO:0000313" key="3">
    <source>
        <dbReference type="EMBL" id="VAW36993.1"/>
    </source>
</evidence>
<accession>A0A3B0V9J7</accession>
<proteinExistence type="inferred from homology"/>
<reference evidence="3" key="1">
    <citation type="submission" date="2018-06" db="EMBL/GenBank/DDBJ databases">
        <authorList>
            <person name="Zhirakovskaya E."/>
        </authorList>
    </citation>
    <scope>NUCLEOTIDE SEQUENCE</scope>
</reference>
<dbReference type="GO" id="GO:0005506">
    <property type="term" value="F:iron ion binding"/>
    <property type="evidence" value="ECO:0007669"/>
    <property type="project" value="InterPro"/>
</dbReference>
<dbReference type="EMBL" id="UOEZ01000048">
    <property type="protein sequence ID" value="VAW36993.1"/>
    <property type="molecule type" value="Genomic_DNA"/>
</dbReference>
<name>A0A3B0V9J7_9ZZZZ</name>
<dbReference type="PANTHER" id="PTHR11178">
    <property type="entry name" value="IRON-SULFUR CLUSTER SCAFFOLD PROTEIN NFU-RELATED"/>
    <property type="match status" value="1"/>
</dbReference>
<dbReference type="SUPFAM" id="SSF117916">
    <property type="entry name" value="Fe-S cluster assembly (FSCA) domain-like"/>
    <property type="match status" value="1"/>
</dbReference>
<dbReference type="PANTHER" id="PTHR11178:SF1">
    <property type="entry name" value="NFU1 IRON-SULFUR CLUSTER SCAFFOLD HOMOLOG, MITOCHONDRIAL"/>
    <property type="match status" value="1"/>
</dbReference>
<gene>
    <name evidence="3" type="ORF">MNBD_DELTA02-502</name>
</gene>
<protein>
    <submittedName>
        <fullName evidence="3">NifU-like domain protein</fullName>
    </submittedName>
</protein>
<feature type="domain" description="NIF system FeS cluster assembly NifU C-terminal" evidence="2">
    <location>
        <begin position="6"/>
        <end position="72"/>
    </location>
</feature>
<evidence type="ECO:0000259" key="2">
    <source>
        <dbReference type="Pfam" id="PF01106"/>
    </source>
</evidence>
<dbReference type="InterPro" id="IPR034904">
    <property type="entry name" value="FSCA_dom_sf"/>
</dbReference>
<dbReference type="AlphaFoldDB" id="A0A3B0V9J7"/>
<organism evidence="3">
    <name type="scientific">hydrothermal vent metagenome</name>
    <dbReference type="NCBI Taxonomy" id="652676"/>
    <lineage>
        <taxon>unclassified sequences</taxon>
        <taxon>metagenomes</taxon>
        <taxon>ecological metagenomes</taxon>
    </lineage>
</organism>
<comment type="similarity">
    <text evidence="1">Belongs to the NifU family.</text>
</comment>
<sequence length="75" mass="7931">MLKEKVEEALNSIRPALQADGGDVALVDLDEENGVVRVQLQGACSGCPSAQITLVMGVERAIKEAVPEIKEVLSV</sequence>
<dbReference type="GO" id="GO:0051536">
    <property type="term" value="F:iron-sulfur cluster binding"/>
    <property type="evidence" value="ECO:0007669"/>
    <property type="project" value="InterPro"/>
</dbReference>
<evidence type="ECO:0000256" key="1">
    <source>
        <dbReference type="ARBA" id="ARBA00006420"/>
    </source>
</evidence>
<dbReference type="InterPro" id="IPR001075">
    <property type="entry name" value="NIF_FeS_clus_asmbl_NifU_C"/>
</dbReference>
<dbReference type="Gene3D" id="3.30.300.130">
    <property type="entry name" value="Fe-S cluster assembly (FSCA)"/>
    <property type="match status" value="1"/>
</dbReference>
<dbReference type="Pfam" id="PF01106">
    <property type="entry name" value="NifU"/>
    <property type="match status" value="1"/>
</dbReference>